<proteinExistence type="predicted"/>
<dbReference type="EMBL" id="GGMR01003192">
    <property type="protein sequence ID" value="MBY15811.1"/>
    <property type="molecule type" value="Transcribed_RNA"/>
</dbReference>
<name>A0A2S2NF04_SCHGA</name>
<dbReference type="AlphaFoldDB" id="A0A2S2NF04"/>
<reference evidence="1" key="1">
    <citation type="submission" date="2018-04" db="EMBL/GenBank/DDBJ databases">
        <title>Transcriptome of Schizaphis graminum biotype I.</title>
        <authorList>
            <person name="Scully E.D."/>
            <person name="Geib S.M."/>
            <person name="Palmer N.A."/>
            <person name="Koch K."/>
            <person name="Bradshaw J."/>
            <person name="Heng-Moss T."/>
            <person name="Sarath G."/>
        </authorList>
    </citation>
    <scope>NUCLEOTIDE SEQUENCE</scope>
</reference>
<sequence>MNIHFVELLQSPENSWYFVAAKLFHSSHMLRIPSLAPIRNLPSFSSMMTTRRLAASHCPRSTDGVDTSTLSPTFEGGSMRLSLIIVRLTFYFELLCCVV</sequence>
<accession>A0A2S2NF04</accession>
<evidence type="ECO:0000313" key="1">
    <source>
        <dbReference type="EMBL" id="MBY15811.1"/>
    </source>
</evidence>
<protein>
    <submittedName>
        <fullName evidence="1">Uncharacterized protein</fullName>
    </submittedName>
</protein>
<gene>
    <name evidence="1" type="ORF">g.94485</name>
</gene>
<organism evidence="1">
    <name type="scientific">Schizaphis graminum</name>
    <name type="common">Green bug aphid</name>
    <dbReference type="NCBI Taxonomy" id="13262"/>
    <lineage>
        <taxon>Eukaryota</taxon>
        <taxon>Metazoa</taxon>
        <taxon>Ecdysozoa</taxon>
        <taxon>Arthropoda</taxon>
        <taxon>Hexapoda</taxon>
        <taxon>Insecta</taxon>
        <taxon>Pterygota</taxon>
        <taxon>Neoptera</taxon>
        <taxon>Paraneoptera</taxon>
        <taxon>Hemiptera</taxon>
        <taxon>Sternorrhyncha</taxon>
        <taxon>Aphidomorpha</taxon>
        <taxon>Aphidoidea</taxon>
        <taxon>Aphididae</taxon>
        <taxon>Aphidini</taxon>
        <taxon>Schizaphis</taxon>
    </lineage>
</organism>